<dbReference type="InterPro" id="IPR025996">
    <property type="entry name" value="MT1864/Rv1816-like_C"/>
</dbReference>
<dbReference type="SUPFAM" id="SSF46689">
    <property type="entry name" value="Homeodomain-like"/>
    <property type="match status" value="1"/>
</dbReference>
<accession>A0A6P2BMP9</accession>
<dbReference type="SUPFAM" id="SSF48498">
    <property type="entry name" value="Tetracyclin repressor-like, C-terminal domain"/>
    <property type="match status" value="1"/>
</dbReference>
<dbReference type="Gene3D" id="1.10.357.10">
    <property type="entry name" value="Tetracycline Repressor, domain 2"/>
    <property type="match status" value="1"/>
</dbReference>
<dbReference type="PRINTS" id="PR00455">
    <property type="entry name" value="HTHTETR"/>
</dbReference>
<dbReference type="EMBL" id="RPFW01000012">
    <property type="protein sequence ID" value="TVY99748.1"/>
    <property type="molecule type" value="Genomic_DNA"/>
</dbReference>
<feature type="domain" description="HTH tetR-type" evidence="5">
    <location>
        <begin position="1"/>
        <end position="58"/>
    </location>
</feature>
<keyword evidence="2 4" id="KW-0238">DNA-binding</keyword>
<evidence type="ECO:0000259" key="5">
    <source>
        <dbReference type="PROSITE" id="PS50977"/>
    </source>
</evidence>
<evidence type="ECO:0000256" key="2">
    <source>
        <dbReference type="ARBA" id="ARBA00023125"/>
    </source>
</evidence>
<proteinExistence type="predicted"/>
<dbReference type="OrthoDB" id="3210322at2"/>
<dbReference type="InterPro" id="IPR001647">
    <property type="entry name" value="HTH_TetR"/>
</dbReference>
<dbReference type="PROSITE" id="PS50977">
    <property type="entry name" value="HTH_TETR_2"/>
    <property type="match status" value="1"/>
</dbReference>
<sequence>MEEITATARRLLVEQGPEAASLRAIAREMGMTAPGLYRYYSSREELLRHVIATMFTELSRDIHRAIDEVGLSSGGVAFARGEAAPDEIQRHLALKLVAACREFRRWGLSHKDEFTLLFGVPLPGFDDGRFDVAQECAMEFAGTFYGLFIELWSFTHFPVPAPGAIDKALRAQLGRFRAALGTDVPDGAVLVFLRCWVLLYGAVSMEVFGHLGFALDDPAPMFEFTLADLARLVGLDYPVTGA</sequence>
<dbReference type="InterPro" id="IPR009057">
    <property type="entry name" value="Homeodomain-like_sf"/>
</dbReference>
<comment type="caution">
    <text evidence="6">The sequence shown here is derived from an EMBL/GenBank/DDBJ whole genome shotgun (WGS) entry which is preliminary data.</text>
</comment>
<protein>
    <submittedName>
        <fullName evidence="6">TetR/AcrR family transcriptional regulator</fullName>
    </submittedName>
</protein>
<evidence type="ECO:0000313" key="7">
    <source>
        <dbReference type="Proteomes" id="UP000460272"/>
    </source>
</evidence>
<evidence type="ECO:0000256" key="3">
    <source>
        <dbReference type="ARBA" id="ARBA00023163"/>
    </source>
</evidence>
<dbReference type="Pfam" id="PF13305">
    <property type="entry name" value="TetR_C_33"/>
    <property type="match status" value="1"/>
</dbReference>
<dbReference type="PANTHER" id="PTHR30055">
    <property type="entry name" value="HTH-TYPE TRANSCRIPTIONAL REGULATOR RUTR"/>
    <property type="match status" value="1"/>
</dbReference>
<dbReference type="GO" id="GO:0000976">
    <property type="term" value="F:transcription cis-regulatory region binding"/>
    <property type="evidence" value="ECO:0007669"/>
    <property type="project" value="TreeGrafter"/>
</dbReference>
<dbReference type="PANTHER" id="PTHR30055:SF234">
    <property type="entry name" value="HTH-TYPE TRANSCRIPTIONAL REGULATOR BETI"/>
    <property type="match status" value="1"/>
</dbReference>
<dbReference type="AlphaFoldDB" id="A0A6P2BMP9"/>
<keyword evidence="1" id="KW-0805">Transcription regulation</keyword>
<dbReference type="Pfam" id="PF00440">
    <property type="entry name" value="TetR_N"/>
    <property type="match status" value="1"/>
</dbReference>
<keyword evidence="7" id="KW-1185">Reference proteome</keyword>
<dbReference type="Proteomes" id="UP000460272">
    <property type="component" value="Unassembled WGS sequence"/>
</dbReference>
<organism evidence="6 7">
    <name type="scientific">Trebonia kvetii</name>
    <dbReference type="NCBI Taxonomy" id="2480626"/>
    <lineage>
        <taxon>Bacteria</taxon>
        <taxon>Bacillati</taxon>
        <taxon>Actinomycetota</taxon>
        <taxon>Actinomycetes</taxon>
        <taxon>Streptosporangiales</taxon>
        <taxon>Treboniaceae</taxon>
        <taxon>Trebonia</taxon>
    </lineage>
</organism>
<evidence type="ECO:0000313" key="6">
    <source>
        <dbReference type="EMBL" id="TVY99748.1"/>
    </source>
</evidence>
<dbReference type="GO" id="GO:0003700">
    <property type="term" value="F:DNA-binding transcription factor activity"/>
    <property type="evidence" value="ECO:0007669"/>
    <property type="project" value="TreeGrafter"/>
</dbReference>
<evidence type="ECO:0000256" key="1">
    <source>
        <dbReference type="ARBA" id="ARBA00023015"/>
    </source>
</evidence>
<name>A0A6P2BMP9_9ACTN</name>
<feature type="DNA-binding region" description="H-T-H motif" evidence="4">
    <location>
        <begin position="21"/>
        <end position="40"/>
    </location>
</feature>
<dbReference type="InterPro" id="IPR050109">
    <property type="entry name" value="HTH-type_TetR-like_transc_reg"/>
</dbReference>
<evidence type="ECO:0000256" key="4">
    <source>
        <dbReference type="PROSITE-ProRule" id="PRU00335"/>
    </source>
</evidence>
<reference evidence="6 7" key="1">
    <citation type="submission" date="2018-11" db="EMBL/GenBank/DDBJ databases">
        <title>Trebonia kvetii gen.nov., sp.nov., a novel acidophilic actinobacterium, and proposal of the new actinobacterial family Treboniaceae fam. nov.</title>
        <authorList>
            <person name="Rapoport D."/>
            <person name="Sagova-Mareckova M."/>
            <person name="Sedlacek I."/>
            <person name="Provaznik J."/>
            <person name="Kralova S."/>
            <person name="Pavlinic D."/>
            <person name="Benes V."/>
            <person name="Kopecky J."/>
        </authorList>
    </citation>
    <scope>NUCLEOTIDE SEQUENCE [LARGE SCALE GENOMIC DNA]</scope>
    <source>
        <strain evidence="6 7">15Tr583</strain>
    </source>
</reference>
<keyword evidence="3" id="KW-0804">Transcription</keyword>
<dbReference type="InterPro" id="IPR036271">
    <property type="entry name" value="Tet_transcr_reg_TetR-rel_C_sf"/>
</dbReference>
<gene>
    <name evidence="6" type="ORF">EAS64_41420</name>
</gene>